<gene>
    <name evidence="1" type="ORF">AAFF_G00331000</name>
</gene>
<proteinExistence type="predicted"/>
<comment type="caution">
    <text evidence="1">The sequence shown here is derived from an EMBL/GenBank/DDBJ whole genome shotgun (WGS) entry which is preliminary data.</text>
</comment>
<dbReference type="AlphaFoldDB" id="A0AAD7VZE9"/>
<dbReference type="PANTHER" id="PTHR46409:SF1">
    <property type="entry name" value="HTH PSQ-TYPE DOMAIN-CONTAINING PROTEIN"/>
    <property type="match status" value="1"/>
</dbReference>
<dbReference type="EMBL" id="JAINUG010000504">
    <property type="protein sequence ID" value="KAJ8367115.1"/>
    <property type="molecule type" value="Genomic_DNA"/>
</dbReference>
<sequence>MMEAEGSDQSFPAKIKEEHYSVGSEPGRYYLFHFTPEKATKEVLFAWLKERGFDKTLWAIGGDSTIVMRKLELHLGRKLVWLECNLHTGELPLRHLIVDLDSATDMDINPNFTRIFVGPPLIKLHDKVIQDLSNDQHYGYRIVCAVRDGVLPAMLALLEIRPVNHSRWLTTGNRLLRLWVSKHKLKGKNHLKNLQFIEEFIIGVYYPCWFNVKVKHSSQEIDLCIQ</sequence>
<dbReference type="Proteomes" id="UP001221898">
    <property type="component" value="Unassembled WGS sequence"/>
</dbReference>
<evidence type="ECO:0000313" key="1">
    <source>
        <dbReference type="EMBL" id="KAJ8367115.1"/>
    </source>
</evidence>
<dbReference type="PANTHER" id="PTHR46409">
    <property type="entry name" value="HTH PSQ-TYPE DOMAIN-CONTAINING PROTEIN"/>
    <property type="match status" value="1"/>
</dbReference>
<keyword evidence="2" id="KW-1185">Reference proteome</keyword>
<accession>A0AAD7VZE9</accession>
<protein>
    <submittedName>
        <fullName evidence="1">Uncharacterized protein</fullName>
    </submittedName>
</protein>
<evidence type="ECO:0000313" key="2">
    <source>
        <dbReference type="Proteomes" id="UP001221898"/>
    </source>
</evidence>
<name>A0AAD7VZE9_9TELE</name>
<reference evidence="1" key="1">
    <citation type="journal article" date="2023" name="Science">
        <title>Genome structures resolve the early diversification of teleost fishes.</title>
        <authorList>
            <person name="Parey E."/>
            <person name="Louis A."/>
            <person name="Montfort J."/>
            <person name="Bouchez O."/>
            <person name="Roques C."/>
            <person name="Iampietro C."/>
            <person name="Lluch J."/>
            <person name="Castinel A."/>
            <person name="Donnadieu C."/>
            <person name="Desvignes T."/>
            <person name="Floi Bucao C."/>
            <person name="Jouanno E."/>
            <person name="Wen M."/>
            <person name="Mejri S."/>
            <person name="Dirks R."/>
            <person name="Jansen H."/>
            <person name="Henkel C."/>
            <person name="Chen W.J."/>
            <person name="Zahm M."/>
            <person name="Cabau C."/>
            <person name="Klopp C."/>
            <person name="Thompson A.W."/>
            <person name="Robinson-Rechavi M."/>
            <person name="Braasch I."/>
            <person name="Lecointre G."/>
            <person name="Bobe J."/>
            <person name="Postlethwait J.H."/>
            <person name="Berthelot C."/>
            <person name="Roest Crollius H."/>
            <person name="Guiguen Y."/>
        </authorList>
    </citation>
    <scope>NUCLEOTIDE SEQUENCE</scope>
    <source>
        <strain evidence="1">NC1722</strain>
    </source>
</reference>
<organism evidence="1 2">
    <name type="scientific">Aldrovandia affinis</name>
    <dbReference type="NCBI Taxonomy" id="143900"/>
    <lineage>
        <taxon>Eukaryota</taxon>
        <taxon>Metazoa</taxon>
        <taxon>Chordata</taxon>
        <taxon>Craniata</taxon>
        <taxon>Vertebrata</taxon>
        <taxon>Euteleostomi</taxon>
        <taxon>Actinopterygii</taxon>
        <taxon>Neopterygii</taxon>
        <taxon>Teleostei</taxon>
        <taxon>Notacanthiformes</taxon>
        <taxon>Halosauridae</taxon>
        <taxon>Aldrovandia</taxon>
    </lineage>
</organism>